<evidence type="ECO:0000256" key="1">
    <source>
        <dbReference type="SAM" id="SignalP"/>
    </source>
</evidence>
<name>A0ABQ2HFE5_9BACT</name>
<dbReference type="Proteomes" id="UP000632339">
    <property type="component" value="Unassembled WGS sequence"/>
</dbReference>
<comment type="caution">
    <text evidence="2">The sequence shown here is derived from an EMBL/GenBank/DDBJ whole genome shotgun (WGS) entry which is preliminary data.</text>
</comment>
<keyword evidence="1" id="KW-0732">Signal</keyword>
<keyword evidence="3" id="KW-1185">Reference proteome</keyword>
<evidence type="ECO:0000313" key="2">
    <source>
        <dbReference type="EMBL" id="GGM79677.1"/>
    </source>
</evidence>
<evidence type="ECO:0000313" key="3">
    <source>
        <dbReference type="Proteomes" id="UP000632339"/>
    </source>
</evidence>
<proteinExistence type="predicted"/>
<feature type="chain" id="PRO_5047242529" description="Outer membrane protein beta-barrel domain-containing protein" evidence="1">
    <location>
        <begin position="22"/>
        <end position="226"/>
    </location>
</feature>
<feature type="signal peptide" evidence="1">
    <location>
        <begin position="1"/>
        <end position="21"/>
    </location>
</feature>
<organism evidence="2 3">
    <name type="scientific">Dyadobacter beijingensis</name>
    <dbReference type="NCBI Taxonomy" id="365489"/>
    <lineage>
        <taxon>Bacteria</taxon>
        <taxon>Pseudomonadati</taxon>
        <taxon>Bacteroidota</taxon>
        <taxon>Cytophagia</taxon>
        <taxon>Cytophagales</taxon>
        <taxon>Spirosomataceae</taxon>
        <taxon>Dyadobacter</taxon>
    </lineage>
</organism>
<sequence>MKKIILLSWLFTACSITIGFAQLEGKKFVSATVGLNFNNTNQDEYPTATNYGYNIDASFGKFKTANKASGWNIGTSLYGQKATLYPDGTRETFEGITGFGVSTGYFWQHYKHFSDKFGIFGGPHVNVLYSYTKLLPNQSSDNLLHRQHHISPQFGVSAGAYYALNERWWLTASLGIANLLYLSYTIDEAEARPTGNTNKTKTFDYKLTPNLTLPSVSLGLRYFFKD</sequence>
<gene>
    <name evidence="2" type="ORF">GCM10010967_09280</name>
</gene>
<dbReference type="EMBL" id="BMLI01000001">
    <property type="protein sequence ID" value="GGM79677.1"/>
    <property type="molecule type" value="Genomic_DNA"/>
</dbReference>
<evidence type="ECO:0008006" key="4">
    <source>
        <dbReference type="Google" id="ProtNLM"/>
    </source>
</evidence>
<protein>
    <recommendedName>
        <fullName evidence="4">Outer membrane protein beta-barrel domain-containing protein</fullName>
    </recommendedName>
</protein>
<dbReference type="RefSeq" id="WP_019942296.1">
    <property type="nucleotide sequence ID" value="NZ_BMLI01000001.1"/>
</dbReference>
<accession>A0ABQ2HFE5</accession>
<reference evidence="3" key="1">
    <citation type="journal article" date="2019" name="Int. J. Syst. Evol. Microbiol.">
        <title>The Global Catalogue of Microorganisms (GCM) 10K type strain sequencing project: providing services to taxonomists for standard genome sequencing and annotation.</title>
        <authorList>
            <consortium name="The Broad Institute Genomics Platform"/>
            <consortium name="The Broad Institute Genome Sequencing Center for Infectious Disease"/>
            <person name="Wu L."/>
            <person name="Ma J."/>
        </authorList>
    </citation>
    <scope>NUCLEOTIDE SEQUENCE [LARGE SCALE GENOMIC DNA]</scope>
    <source>
        <strain evidence="3">CGMCC 1.6375</strain>
    </source>
</reference>